<accession>Q1QFE0</accession>
<dbReference type="eggNOG" id="ENOG5032YY8">
    <property type="taxonomic scope" value="Bacteria"/>
</dbReference>
<gene>
    <name evidence="1" type="ordered locus">Nham_4475</name>
</gene>
<dbReference type="Proteomes" id="UP000001953">
    <property type="component" value="Plasmid 2"/>
</dbReference>
<dbReference type="RefSeq" id="WP_011505089.1">
    <property type="nucleotide sequence ID" value="NC_007960.1"/>
</dbReference>
<dbReference type="EMBL" id="CP000321">
    <property type="protein sequence ID" value="ABE65057.1"/>
    <property type="molecule type" value="Genomic_DNA"/>
</dbReference>
<reference evidence="2" key="1">
    <citation type="submission" date="2006-03" db="EMBL/GenBank/DDBJ databases">
        <title>Complete sequence of plasmid 2 of Nitrobacter hamburgensis X14.</title>
        <authorList>
            <consortium name="US DOE Joint Genome Institute"/>
            <person name="Copeland A."/>
            <person name="Lucas S."/>
            <person name="Lapidus A."/>
            <person name="Barry K."/>
            <person name="Detter J.C."/>
            <person name="Glavina del Rio T."/>
            <person name="Hammon N."/>
            <person name="Israni S."/>
            <person name="Dalin E."/>
            <person name="Tice H."/>
            <person name="Pitluck S."/>
            <person name="Chain P."/>
            <person name="Malfatti S."/>
            <person name="Shin M."/>
            <person name="Vergez L."/>
            <person name="Schmutz J."/>
            <person name="Larimer F."/>
            <person name="Land M."/>
            <person name="Hauser L."/>
            <person name="Kyrpides N."/>
            <person name="Ivanova N."/>
            <person name="Ward B."/>
            <person name="Arp D."/>
            <person name="Klotz M."/>
            <person name="Stein L."/>
            <person name="O'Mullan G."/>
            <person name="Starkenburg S."/>
            <person name="Sayavedra L."/>
            <person name="Poret-Peterson A.T."/>
            <person name="Gentry M.E."/>
            <person name="Bruce D."/>
            <person name="Richardson P."/>
        </authorList>
    </citation>
    <scope>NUCLEOTIDE SEQUENCE [LARGE SCALE GENOMIC DNA]</scope>
    <source>
        <strain evidence="2">DSM 10229 / NCIMB 13809 / X14</strain>
        <plasmid evidence="2">Plasmid pNITHX2</plasmid>
    </source>
</reference>
<evidence type="ECO:0000313" key="2">
    <source>
        <dbReference type="Proteomes" id="UP000001953"/>
    </source>
</evidence>
<proteinExistence type="predicted"/>
<geneLocation type="plasmid" evidence="2">
    <name>pNITHX2</name>
</geneLocation>
<sequence>MQGAYDRLRVHVFASWRDVVRAANTRIARKHRRGAAMREARKRFYREMLGCHQRHQELVLTFRL</sequence>
<dbReference type="AlphaFoldDB" id="Q1QFE0"/>
<organism evidence="1 2">
    <name type="scientific">Nitrobacter hamburgensis (strain DSM 10229 / NCIMB 13809 / X14)</name>
    <dbReference type="NCBI Taxonomy" id="323097"/>
    <lineage>
        <taxon>Bacteria</taxon>
        <taxon>Pseudomonadati</taxon>
        <taxon>Pseudomonadota</taxon>
        <taxon>Alphaproteobacteria</taxon>
        <taxon>Hyphomicrobiales</taxon>
        <taxon>Nitrobacteraceae</taxon>
        <taxon>Nitrobacter</taxon>
    </lineage>
</organism>
<dbReference type="HOGENOM" id="CLU_206545_0_0_5"/>
<keyword evidence="2" id="KW-1185">Reference proteome</keyword>
<dbReference type="KEGG" id="nha:Nham_4475"/>
<dbReference type="OrthoDB" id="8115943at2"/>
<keyword evidence="1" id="KW-0614">Plasmid</keyword>
<name>Q1QFE0_NITHX</name>
<evidence type="ECO:0000313" key="1">
    <source>
        <dbReference type="EMBL" id="ABE65057.1"/>
    </source>
</evidence>
<protein>
    <submittedName>
        <fullName evidence="1">Uncharacterized protein</fullName>
    </submittedName>
</protein>